<dbReference type="Proteomes" id="UP001595892">
    <property type="component" value="Unassembled WGS sequence"/>
</dbReference>
<accession>A0ABV9NL30</accession>
<sequence length="89" mass="10048">MKKMIRWVSISALLLLTPTASAATEYEIEASYDDELLIVNGEKYKAKTYCFNMQEGDRVIFLEGSPYGACASAKILNIRTNKVCEVWCE</sequence>
<evidence type="ECO:0000256" key="1">
    <source>
        <dbReference type="SAM" id="SignalP"/>
    </source>
</evidence>
<feature type="chain" id="PRO_5047225163" evidence="1">
    <location>
        <begin position="23"/>
        <end position="89"/>
    </location>
</feature>
<protein>
    <submittedName>
        <fullName evidence="2">Uncharacterized protein</fullName>
    </submittedName>
</protein>
<dbReference type="RefSeq" id="WP_377003476.1">
    <property type="nucleotide sequence ID" value="NZ_JBHSGG010000011.1"/>
</dbReference>
<dbReference type="EMBL" id="JBHSGG010000011">
    <property type="protein sequence ID" value="MFC4727468.1"/>
    <property type="molecule type" value="Genomic_DNA"/>
</dbReference>
<evidence type="ECO:0000313" key="2">
    <source>
        <dbReference type="EMBL" id="MFC4727468.1"/>
    </source>
</evidence>
<keyword evidence="3" id="KW-1185">Reference proteome</keyword>
<evidence type="ECO:0000313" key="3">
    <source>
        <dbReference type="Proteomes" id="UP001595892"/>
    </source>
</evidence>
<reference evidence="3" key="1">
    <citation type="journal article" date="2019" name="Int. J. Syst. Evol. Microbiol.">
        <title>The Global Catalogue of Microorganisms (GCM) 10K type strain sequencing project: providing services to taxonomists for standard genome sequencing and annotation.</title>
        <authorList>
            <consortium name="The Broad Institute Genomics Platform"/>
            <consortium name="The Broad Institute Genome Sequencing Center for Infectious Disease"/>
            <person name="Wu L."/>
            <person name="Ma J."/>
        </authorList>
    </citation>
    <scope>NUCLEOTIDE SEQUENCE [LARGE SCALE GENOMIC DNA]</scope>
    <source>
        <strain evidence="3">CGMCC 1.13574</strain>
    </source>
</reference>
<name>A0ABV9NL30_9GAMM</name>
<gene>
    <name evidence="2" type="ORF">ACFO3Q_04690</name>
</gene>
<proteinExistence type="predicted"/>
<feature type="signal peptide" evidence="1">
    <location>
        <begin position="1"/>
        <end position="22"/>
    </location>
</feature>
<keyword evidence="1" id="KW-0732">Signal</keyword>
<comment type="caution">
    <text evidence="2">The sequence shown here is derived from an EMBL/GenBank/DDBJ whole genome shotgun (WGS) entry which is preliminary data.</text>
</comment>
<organism evidence="2 3">
    <name type="scientific">Coralloluteibacterium thermophilum</name>
    <dbReference type="NCBI Taxonomy" id="2707049"/>
    <lineage>
        <taxon>Bacteria</taxon>
        <taxon>Pseudomonadati</taxon>
        <taxon>Pseudomonadota</taxon>
        <taxon>Gammaproteobacteria</taxon>
        <taxon>Lysobacterales</taxon>
        <taxon>Lysobacteraceae</taxon>
        <taxon>Coralloluteibacterium</taxon>
    </lineage>
</organism>